<organism evidence="4 5">
    <name type="scientific">Puccinia triticina</name>
    <dbReference type="NCBI Taxonomy" id="208348"/>
    <lineage>
        <taxon>Eukaryota</taxon>
        <taxon>Fungi</taxon>
        <taxon>Dikarya</taxon>
        <taxon>Basidiomycota</taxon>
        <taxon>Pucciniomycotina</taxon>
        <taxon>Pucciniomycetes</taxon>
        <taxon>Pucciniales</taxon>
        <taxon>Pucciniaceae</taxon>
        <taxon>Puccinia</taxon>
    </lineage>
</organism>
<evidence type="ECO:0008006" key="6">
    <source>
        <dbReference type="Google" id="ProtNLM"/>
    </source>
</evidence>
<keyword evidence="5" id="KW-1185">Reference proteome</keyword>
<dbReference type="RefSeq" id="XP_053022795.1">
    <property type="nucleotide sequence ID" value="XM_053171542.1"/>
</dbReference>
<name>A0ABY7CRC8_9BASI</name>
<feature type="repeat" description="PPR" evidence="2">
    <location>
        <begin position="1"/>
        <end position="28"/>
    </location>
</feature>
<dbReference type="InterPro" id="IPR051222">
    <property type="entry name" value="PPR/CCM1_RNA-binding"/>
</dbReference>
<evidence type="ECO:0000313" key="4">
    <source>
        <dbReference type="EMBL" id="WAQ87240.1"/>
    </source>
</evidence>
<dbReference type="PANTHER" id="PTHR47942">
    <property type="entry name" value="TETRATRICOPEPTIDE REPEAT (TPR)-LIKE SUPERFAMILY PROTEIN-RELATED"/>
    <property type="match status" value="1"/>
</dbReference>
<keyword evidence="1" id="KW-0677">Repeat</keyword>
<evidence type="ECO:0000313" key="5">
    <source>
        <dbReference type="Proteomes" id="UP001164743"/>
    </source>
</evidence>
<reference evidence="4" key="1">
    <citation type="submission" date="2022-10" db="EMBL/GenBank/DDBJ databases">
        <title>Puccinia triticina Genome sequencing and assembly.</title>
        <authorList>
            <person name="Li C."/>
        </authorList>
    </citation>
    <scope>NUCLEOTIDE SEQUENCE</scope>
    <source>
        <strain evidence="4">Pt15</strain>
    </source>
</reference>
<sequence>MISASLRLGKHDLAHGYLRKMQSSGIRPNLVIYSMLTTAYAASASSSTQIQGQAEGEEDEEERQEDGVRVAYEMADRFKRELLGNEVDGKVSRKPPTERATWGERPLMRKKLLHQLLGPIIQSYAKSARLAKALEMFRELVSSLGAESGIVSSDGKPIDLDIFTMLMDGYRQAQDPVGVMEVWREIFRLATENNQSQDASKQLIGKVISLIKNDGLPAGGTGNNNTSEPPRRSTAKQRHRRKANKLGSNMPAPRQLS</sequence>
<proteinExistence type="predicted"/>
<dbReference type="PANTHER" id="PTHR47942:SF78">
    <property type="entry name" value="PENTATRICOPEPTIDE REPEAT PROTEIN (AFU_ORTHOLOGUE AFUA_4G07240)"/>
    <property type="match status" value="1"/>
</dbReference>
<feature type="compositionally biased region" description="Basic residues" evidence="3">
    <location>
        <begin position="233"/>
        <end position="244"/>
    </location>
</feature>
<dbReference type="InterPro" id="IPR002885">
    <property type="entry name" value="PPR_rpt"/>
</dbReference>
<dbReference type="Gene3D" id="1.25.40.10">
    <property type="entry name" value="Tetratricopeptide repeat domain"/>
    <property type="match status" value="1"/>
</dbReference>
<dbReference type="GeneID" id="77812437"/>
<gene>
    <name evidence="4" type="ORF">PtA15_8A143</name>
</gene>
<dbReference type="Pfam" id="PF01535">
    <property type="entry name" value="PPR"/>
    <property type="match status" value="2"/>
</dbReference>
<evidence type="ECO:0000256" key="3">
    <source>
        <dbReference type="SAM" id="MobiDB-lite"/>
    </source>
</evidence>
<evidence type="ECO:0000256" key="1">
    <source>
        <dbReference type="ARBA" id="ARBA00022737"/>
    </source>
</evidence>
<dbReference type="PROSITE" id="PS51375">
    <property type="entry name" value="PPR"/>
    <property type="match status" value="1"/>
</dbReference>
<accession>A0ABY7CRC8</accession>
<dbReference type="InterPro" id="IPR011990">
    <property type="entry name" value="TPR-like_helical_dom_sf"/>
</dbReference>
<evidence type="ECO:0000256" key="2">
    <source>
        <dbReference type="PROSITE-ProRule" id="PRU00708"/>
    </source>
</evidence>
<dbReference type="Proteomes" id="UP001164743">
    <property type="component" value="Chromosome 8A"/>
</dbReference>
<feature type="region of interest" description="Disordered" evidence="3">
    <location>
        <begin position="215"/>
        <end position="257"/>
    </location>
</feature>
<protein>
    <recommendedName>
        <fullName evidence="6">Pentacotripeptide-repeat region of PRORP domain-containing protein</fullName>
    </recommendedName>
</protein>
<dbReference type="NCBIfam" id="TIGR00756">
    <property type="entry name" value="PPR"/>
    <property type="match status" value="1"/>
</dbReference>
<dbReference type="EMBL" id="CP110428">
    <property type="protein sequence ID" value="WAQ87240.1"/>
    <property type="molecule type" value="Genomic_DNA"/>
</dbReference>